<dbReference type="PANTHER" id="PTHR43567:SF1">
    <property type="entry name" value="FLAVOREDOXIN"/>
    <property type="match status" value="1"/>
</dbReference>
<proteinExistence type="inferred from homology"/>
<protein>
    <submittedName>
        <fullName evidence="10">Rubredoxin</fullName>
    </submittedName>
</protein>
<comment type="cofactor">
    <cofactor evidence="1">
        <name>FMN</name>
        <dbReference type="ChEBI" id="CHEBI:58210"/>
    </cofactor>
</comment>
<dbReference type="InterPro" id="IPR002563">
    <property type="entry name" value="Flavin_Rdtase-like_dom"/>
</dbReference>
<evidence type="ECO:0000256" key="6">
    <source>
        <dbReference type="ARBA" id="ARBA00023004"/>
    </source>
</evidence>
<sequence>MIDHEALFKISYGLYIVSSGDKEQGNGFISNTVFQVTSKPVRFAVGCNKDNYSSEIIERSGLFSISVLQQDTDSEIFGRFGFKSGRDFNKMEGMNIKIGETGVPIVLNDSIAYLECKVSEKIDIGTHWLFIGEVINAEILKENIDPITYSYYHQIKKGISPKNAPTYVEKSEPETDTPKTDSKKYECSICGYVYDEGEEGKSFEDLPDDWTCPICGAGKEEFNEA</sequence>
<evidence type="ECO:0000256" key="2">
    <source>
        <dbReference type="ARBA" id="ARBA00022448"/>
    </source>
</evidence>
<evidence type="ECO:0000313" key="10">
    <source>
        <dbReference type="EMBL" id="VAX24928.1"/>
    </source>
</evidence>
<dbReference type="PROSITE" id="PS00202">
    <property type="entry name" value="RUBREDOXIN"/>
    <property type="match status" value="1"/>
</dbReference>
<dbReference type="EMBL" id="UOGD01000286">
    <property type="protein sequence ID" value="VAX24928.1"/>
    <property type="molecule type" value="Genomic_DNA"/>
</dbReference>
<organism evidence="10">
    <name type="scientific">hydrothermal vent metagenome</name>
    <dbReference type="NCBI Taxonomy" id="652676"/>
    <lineage>
        <taxon>unclassified sequences</taxon>
        <taxon>metagenomes</taxon>
        <taxon>ecological metagenomes</taxon>
    </lineage>
</organism>
<evidence type="ECO:0000256" key="7">
    <source>
        <dbReference type="ARBA" id="ARBA00038054"/>
    </source>
</evidence>
<dbReference type="Pfam" id="PF00301">
    <property type="entry name" value="Rubredoxin"/>
    <property type="match status" value="1"/>
</dbReference>
<dbReference type="Pfam" id="PF01613">
    <property type="entry name" value="Flavin_Reduct"/>
    <property type="match status" value="1"/>
</dbReference>
<dbReference type="CDD" id="cd00730">
    <property type="entry name" value="rubredoxin"/>
    <property type="match status" value="1"/>
</dbReference>
<name>A0A3B1CLT6_9ZZZZ</name>
<keyword evidence="6" id="KW-0408">Iron</keyword>
<dbReference type="PANTHER" id="PTHR43567">
    <property type="entry name" value="FLAVOREDOXIN-RELATED-RELATED"/>
    <property type="match status" value="1"/>
</dbReference>
<evidence type="ECO:0000256" key="3">
    <source>
        <dbReference type="ARBA" id="ARBA00022630"/>
    </source>
</evidence>
<comment type="similarity">
    <text evidence="7">Belongs to the flavoredoxin family.</text>
</comment>
<feature type="compositionally biased region" description="Basic and acidic residues" evidence="8">
    <location>
        <begin position="169"/>
        <end position="183"/>
    </location>
</feature>
<gene>
    <name evidence="10" type="ORF">MNBD_IGNAVI01-2184</name>
</gene>
<evidence type="ECO:0000256" key="8">
    <source>
        <dbReference type="SAM" id="MobiDB-lite"/>
    </source>
</evidence>
<keyword evidence="2" id="KW-0813">Transport</keyword>
<dbReference type="Gene3D" id="2.20.28.10">
    <property type="match status" value="1"/>
</dbReference>
<accession>A0A3B1CLT6</accession>
<dbReference type="InterPro" id="IPR024935">
    <property type="entry name" value="Rubredoxin_dom"/>
</dbReference>
<dbReference type="GO" id="GO:0010181">
    <property type="term" value="F:FMN binding"/>
    <property type="evidence" value="ECO:0007669"/>
    <property type="project" value="InterPro"/>
</dbReference>
<keyword evidence="5" id="KW-0249">Electron transport</keyword>
<dbReference type="GO" id="GO:0005506">
    <property type="term" value="F:iron ion binding"/>
    <property type="evidence" value="ECO:0007669"/>
    <property type="project" value="InterPro"/>
</dbReference>
<feature type="domain" description="Rubredoxin-like" evidence="9">
    <location>
        <begin position="182"/>
        <end position="225"/>
    </location>
</feature>
<dbReference type="SUPFAM" id="SSF50475">
    <property type="entry name" value="FMN-binding split barrel"/>
    <property type="match status" value="1"/>
</dbReference>
<evidence type="ECO:0000256" key="4">
    <source>
        <dbReference type="ARBA" id="ARBA00022723"/>
    </source>
</evidence>
<evidence type="ECO:0000256" key="1">
    <source>
        <dbReference type="ARBA" id="ARBA00001917"/>
    </source>
</evidence>
<reference evidence="10" key="1">
    <citation type="submission" date="2018-06" db="EMBL/GenBank/DDBJ databases">
        <authorList>
            <person name="Zhirakovskaya E."/>
        </authorList>
    </citation>
    <scope>NUCLEOTIDE SEQUENCE</scope>
</reference>
<dbReference type="Gene3D" id="2.30.110.10">
    <property type="entry name" value="Electron Transport, Fmn-binding Protein, Chain A"/>
    <property type="match status" value="1"/>
</dbReference>
<feature type="region of interest" description="Disordered" evidence="8">
    <location>
        <begin position="163"/>
        <end position="183"/>
    </location>
</feature>
<dbReference type="InterPro" id="IPR012349">
    <property type="entry name" value="Split_barrel_FMN-bd"/>
</dbReference>
<dbReference type="InterPro" id="IPR018527">
    <property type="entry name" value="Rubredoxin_Fe_BS"/>
</dbReference>
<dbReference type="SUPFAM" id="SSF57802">
    <property type="entry name" value="Rubredoxin-like"/>
    <property type="match status" value="1"/>
</dbReference>
<dbReference type="AlphaFoldDB" id="A0A3B1CLT6"/>
<evidence type="ECO:0000259" key="9">
    <source>
        <dbReference type="PROSITE" id="PS50903"/>
    </source>
</evidence>
<keyword evidence="4" id="KW-0479">Metal-binding</keyword>
<keyword evidence="3" id="KW-0285">Flavoprotein</keyword>
<evidence type="ECO:0000256" key="5">
    <source>
        <dbReference type="ARBA" id="ARBA00022982"/>
    </source>
</evidence>
<dbReference type="SMART" id="SM00903">
    <property type="entry name" value="Flavin_Reduct"/>
    <property type="match status" value="1"/>
</dbReference>
<dbReference type="InterPro" id="IPR024934">
    <property type="entry name" value="Rubredoxin-like_dom"/>
</dbReference>
<dbReference type="InterPro" id="IPR052174">
    <property type="entry name" value="Flavoredoxin"/>
</dbReference>
<dbReference type="PROSITE" id="PS50903">
    <property type="entry name" value="RUBREDOXIN_LIKE"/>
    <property type="match status" value="1"/>
</dbReference>